<organism evidence="4 5">
    <name type="scientific">Roridomyces roridus</name>
    <dbReference type="NCBI Taxonomy" id="1738132"/>
    <lineage>
        <taxon>Eukaryota</taxon>
        <taxon>Fungi</taxon>
        <taxon>Dikarya</taxon>
        <taxon>Basidiomycota</taxon>
        <taxon>Agaricomycotina</taxon>
        <taxon>Agaricomycetes</taxon>
        <taxon>Agaricomycetidae</taxon>
        <taxon>Agaricales</taxon>
        <taxon>Marasmiineae</taxon>
        <taxon>Mycenaceae</taxon>
        <taxon>Roridomyces</taxon>
    </lineage>
</organism>
<feature type="transmembrane region" description="Helical" evidence="2">
    <location>
        <begin position="248"/>
        <end position="275"/>
    </location>
</feature>
<proteinExistence type="predicted"/>
<keyword evidence="2" id="KW-0472">Membrane</keyword>
<gene>
    <name evidence="4" type="ORF">FB45DRAFT_896505</name>
</gene>
<feature type="region of interest" description="Disordered" evidence="1">
    <location>
        <begin position="212"/>
        <end position="243"/>
    </location>
</feature>
<feature type="compositionally biased region" description="Polar residues" evidence="1">
    <location>
        <begin position="212"/>
        <end position="222"/>
    </location>
</feature>
<accession>A0AAD7FUJ5</accession>
<evidence type="ECO:0000256" key="1">
    <source>
        <dbReference type="SAM" id="MobiDB-lite"/>
    </source>
</evidence>
<keyword evidence="2" id="KW-0812">Transmembrane</keyword>
<evidence type="ECO:0000256" key="2">
    <source>
        <dbReference type="SAM" id="Phobius"/>
    </source>
</evidence>
<dbReference type="EMBL" id="JARKIF010000003">
    <property type="protein sequence ID" value="KAJ7643952.1"/>
    <property type="molecule type" value="Genomic_DNA"/>
</dbReference>
<comment type="caution">
    <text evidence="4">The sequence shown here is derived from an EMBL/GenBank/DDBJ whole genome shotgun (WGS) entry which is preliminary data.</text>
</comment>
<feature type="region of interest" description="Disordered" evidence="1">
    <location>
        <begin position="362"/>
        <end position="388"/>
    </location>
</feature>
<dbReference type="AlphaFoldDB" id="A0AAD7FUJ5"/>
<evidence type="ECO:0000313" key="5">
    <source>
        <dbReference type="Proteomes" id="UP001221142"/>
    </source>
</evidence>
<protein>
    <recommendedName>
        <fullName evidence="6">Mid2 domain-containing protein</fullName>
    </recommendedName>
</protein>
<evidence type="ECO:0008006" key="6">
    <source>
        <dbReference type="Google" id="ProtNLM"/>
    </source>
</evidence>
<feature type="signal peptide" evidence="3">
    <location>
        <begin position="1"/>
        <end position="22"/>
    </location>
</feature>
<evidence type="ECO:0000256" key="3">
    <source>
        <dbReference type="SAM" id="SignalP"/>
    </source>
</evidence>
<keyword evidence="5" id="KW-1185">Reference proteome</keyword>
<sequence length="510" mass="54723">MRLLFSLPVLAVVTLGPQAVLGSFKVKIQSPVLECQPATLTFSGNDANNHSIPTTLTILPLLDNVQPINIDIPNGATNTTGIVLTFIPLPAGTQFIASLDDLQGPSAAASDVTPVQASQGASCNVSQPLASPFYQFNGILNQCDGFNVNFTTATAPNVTALTPRGGFISVAPTDFTAGVATYPPFRNLPRQTVIQLLFDDSDGHLQTTQLITVGGDSSSPSTCLKKPGGNGNHSSNDSSDPRKTRAGLPMAVIIGIAVGAGVIGLLAVLILLYFLRSRRRHRQSAKDLEFDPTLLNRRWPPEEKKVSITSYDPTSTAPMPVLFSGDGFVRNPIYTNEKYNSSIMSDPRTSISSWNQFVPRDQRSQRTKSWDSFDEKMPSRRPTSGVSTVSMNTADVHDIVQMATGDRSSGADLTEVPITPQQSTVVIAKPAVARLVSLRRNNRTEPDLPVSAISRNNSASAAVYAGGPYSYVNFGDSDEDEELPTVPVDGHTASDRQRETGDWGNNIVVR</sequence>
<name>A0AAD7FUJ5_9AGAR</name>
<dbReference type="CDD" id="cd12087">
    <property type="entry name" value="TM_EGFR-like"/>
    <property type="match status" value="1"/>
</dbReference>
<feature type="compositionally biased region" description="Basic and acidic residues" evidence="1">
    <location>
        <begin position="362"/>
        <end position="378"/>
    </location>
</feature>
<reference evidence="4" key="1">
    <citation type="submission" date="2023-03" db="EMBL/GenBank/DDBJ databases">
        <title>Massive genome expansion in bonnet fungi (Mycena s.s.) driven by repeated elements and novel gene families across ecological guilds.</title>
        <authorList>
            <consortium name="Lawrence Berkeley National Laboratory"/>
            <person name="Harder C.B."/>
            <person name="Miyauchi S."/>
            <person name="Viragh M."/>
            <person name="Kuo A."/>
            <person name="Thoen E."/>
            <person name="Andreopoulos B."/>
            <person name="Lu D."/>
            <person name="Skrede I."/>
            <person name="Drula E."/>
            <person name="Henrissat B."/>
            <person name="Morin E."/>
            <person name="Kohler A."/>
            <person name="Barry K."/>
            <person name="LaButti K."/>
            <person name="Morin E."/>
            <person name="Salamov A."/>
            <person name="Lipzen A."/>
            <person name="Mereny Z."/>
            <person name="Hegedus B."/>
            <person name="Baldrian P."/>
            <person name="Stursova M."/>
            <person name="Weitz H."/>
            <person name="Taylor A."/>
            <person name="Grigoriev I.V."/>
            <person name="Nagy L.G."/>
            <person name="Martin F."/>
            <person name="Kauserud H."/>
        </authorList>
    </citation>
    <scope>NUCLEOTIDE SEQUENCE</scope>
    <source>
        <strain evidence="4">9284</strain>
    </source>
</reference>
<keyword evidence="2" id="KW-1133">Transmembrane helix</keyword>
<keyword evidence="3" id="KW-0732">Signal</keyword>
<feature type="chain" id="PRO_5041909705" description="Mid2 domain-containing protein" evidence="3">
    <location>
        <begin position="23"/>
        <end position="510"/>
    </location>
</feature>
<evidence type="ECO:0000313" key="4">
    <source>
        <dbReference type="EMBL" id="KAJ7643952.1"/>
    </source>
</evidence>
<dbReference type="Proteomes" id="UP001221142">
    <property type="component" value="Unassembled WGS sequence"/>
</dbReference>
<feature type="compositionally biased region" description="Basic and acidic residues" evidence="1">
    <location>
        <begin position="492"/>
        <end position="501"/>
    </location>
</feature>
<feature type="region of interest" description="Disordered" evidence="1">
    <location>
        <begin position="487"/>
        <end position="510"/>
    </location>
</feature>